<dbReference type="EMBL" id="JACHVC010000011">
    <property type="protein sequence ID" value="MBC2606316.1"/>
    <property type="molecule type" value="Genomic_DNA"/>
</dbReference>
<reference evidence="2 3" key="1">
    <citation type="submission" date="2020-07" db="EMBL/GenBank/DDBJ databases">
        <authorList>
            <person name="Feng X."/>
        </authorList>
    </citation>
    <scope>NUCLEOTIDE SEQUENCE [LARGE SCALE GENOMIC DNA]</scope>
    <source>
        <strain evidence="2 3">JCM23202</strain>
    </source>
</reference>
<dbReference type="AlphaFoldDB" id="A0A7X1B616"/>
<organism evidence="2 3">
    <name type="scientific">Pelagicoccus albus</name>
    <dbReference type="NCBI Taxonomy" id="415222"/>
    <lineage>
        <taxon>Bacteria</taxon>
        <taxon>Pseudomonadati</taxon>
        <taxon>Verrucomicrobiota</taxon>
        <taxon>Opitutia</taxon>
        <taxon>Puniceicoccales</taxon>
        <taxon>Pelagicoccaceae</taxon>
        <taxon>Pelagicoccus</taxon>
    </lineage>
</organism>
<accession>A0A7X1B616</accession>
<proteinExistence type="predicted"/>
<keyword evidence="3" id="KW-1185">Reference proteome</keyword>
<dbReference type="Proteomes" id="UP000526501">
    <property type="component" value="Unassembled WGS sequence"/>
</dbReference>
<keyword evidence="1" id="KW-0812">Transmembrane</keyword>
<gene>
    <name evidence="2" type="ORF">H5P27_09670</name>
</gene>
<keyword evidence="1" id="KW-0472">Membrane</keyword>
<dbReference type="RefSeq" id="WP_185660201.1">
    <property type="nucleotide sequence ID" value="NZ_CAWPOO010000011.1"/>
</dbReference>
<evidence type="ECO:0000313" key="2">
    <source>
        <dbReference type="EMBL" id="MBC2606316.1"/>
    </source>
</evidence>
<evidence type="ECO:0000256" key="1">
    <source>
        <dbReference type="SAM" id="Phobius"/>
    </source>
</evidence>
<feature type="transmembrane region" description="Helical" evidence="1">
    <location>
        <begin position="75"/>
        <end position="97"/>
    </location>
</feature>
<feature type="transmembrane region" description="Helical" evidence="1">
    <location>
        <begin position="109"/>
        <end position="128"/>
    </location>
</feature>
<comment type="caution">
    <text evidence="2">The sequence shown here is derived from an EMBL/GenBank/DDBJ whole genome shotgun (WGS) entry which is preliminary data.</text>
</comment>
<keyword evidence="1" id="KW-1133">Transmembrane helix</keyword>
<evidence type="ECO:0000313" key="3">
    <source>
        <dbReference type="Proteomes" id="UP000526501"/>
    </source>
</evidence>
<feature type="transmembrane region" description="Helical" evidence="1">
    <location>
        <begin position="46"/>
        <end position="63"/>
    </location>
</feature>
<feature type="transmembrane region" description="Helical" evidence="1">
    <location>
        <begin position="12"/>
        <end position="34"/>
    </location>
</feature>
<protein>
    <submittedName>
        <fullName evidence="2">Uncharacterized protein</fullName>
    </submittedName>
</protein>
<name>A0A7X1B616_9BACT</name>
<sequence length="149" mass="16861">MKIGTIRKNYAITLLVSFFGVLLVCRVLLGWKGMIEIAEMCYPQTIVGYVGIVIYAELVGFKLSNKLLRYRNGSLFMLSAFLFGCLIGSISTMVIYGDYDIYDYIYKPMFWLAFFGSIPALTIGLLFTKLLKKDWENQSVQTTSASARV</sequence>